<keyword evidence="8" id="KW-1185">Reference proteome</keyword>
<proteinExistence type="predicted"/>
<feature type="transmembrane region" description="Helical" evidence="5">
    <location>
        <begin position="312"/>
        <end position="332"/>
    </location>
</feature>
<keyword evidence="3 5" id="KW-1133">Transmembrane helix</keyword>
<feature type="transmembrane region" description="Helical" evidence="5">
    <location>
        <begin position="282"/>
        <end position="306"/>
    </location>
</feature>
<dbReference type="OrthoDB" id="18894at2759"/>
<comment type="subcellular location">
    <subcellularLocation>
        <location evidence="1">Membrane</location>
        <topology evidence="1">Multi-pass membrane protein</topology>
    </subcellularLocation>
</comment>
<organism evidence="7 8">
    <name type="scientific">Metschnikowia bicuspidata var. bicuspidata NRRL YB-4993</name>
    <dbReference type="NCBI Taxonomy" id="869754"/>
    <lineage>
        <taxon>Eukaryota</taxon>
        <taxon>Fungi</taxon>
        <taxon>Dikarya</taxon>
        <taxon>Ascomycota</taxon>
        <taxon>Saccharomycotina</taxon>
        <taxon>Pichiomycetes</taxon>
        <taxon>Metschnikowiaceae</taxon>
        <taxon>Metschnikowia</taxon>
    </lineage>
</organism>
<feature type="transmembrane region" description="Helical" evidence="5">
    <location>
        <begin position="258"/>
        <end position="275"/>
    </location>
</feature>
<comment type="caution">
    <text evidence="7">The sequence shown here is derived from an EMBL/GenBank/DDBJ whole genome shotgun (WGS) entry which is preliminary data.</text>
</comment>
<feature type="transmembrane region" description="Helical" evidence="5">
    <location>
        <begin position="16"/>
        <end position="35"/>
    </location>
</feature>
<dbReference type="RefSeq" id="XP_018710781.1">
    <property type="nucleotide sequence ID" value="XM_018854207.1"/>
</dbReference>
<dbReference type="InterPro" id="IPR004853">
    <property type="entry name" value="Sugar_P_trans_dom"/>
</dbReference>
<dbReference type="GeneID" id="30027183"/>
<dbReference type="GO" id="GO:0015786">
    <property type="term" value="P:UDP-glucose transmembrane transport"/>
    <property type="evidence" value="ECO:0007669"/>
    <property type="project" value="EnsemblFungi"/>
</dbReference>
<feature type="transmembrane region" description="Helical" evidence="5">
    <location>
        <begin position="219"/>
        <end position="238"/>
    </location>
</feature>
<protein>
    <submittedName>
        <fullName evidence="7">TPT-domain-containing protein</fullName>
    </submittedName>
</protein>
<evidence type="ECO:0000256" key="1">
    <source>
        <dbReference type="ARBA" id="ARBA00004141"/>
    </source>
</evidence>
<evidence type="ECO:0000256" key="3">
    <source>
        <dbReference type="ARBA" id="ARBA00022989"/>
    </source>
</evidence>
<evidence type="ECO:0000259" key="6">
    <source>
        <dbReference type="Pfam" id="PF03151"/>
    </source>
</evidence>
<feature type="transmembrane region" description="Helical" evidence="5">
    <location>
        <begin position="150"/>
        <end position="167"/>
    </location>
</feature>
<keyword evidence="4 5" id="KW-0472">Membrane</keyword>
<dbReference type="EMBL" id="LXTC01000004">
    <property type="protein sequence ID" value="OBA20259.1"/>
    <property type="molecule type" value="Genomic_DNA"/>
</dbReference>
<dbReference type="GO" id="GO:0016020">
    <property type="term" value="C:membrane"/>
    <property type="evidence" value="ECO:0007669"/>
    <property type="project" value="UniProtKB-SubCell"/>
</dbReference>
<feature type="transmembrane region" description="Helical" evidence="5">
    <location>
        <begin position="187"/>
        <end position="207"/>
    </location>
</feature>
<dbReference type="InterPro" id="IPR050186">
    <property type="entry name" value="TPT_transporter"/>
</dbReference>
<evidence type="ECO:0000313" key="7">
    <source>
        <dbReference type="EMBL" id="OBA20259.1"/>
    </source>
</evidence>
<dbReference type="AlphaFoldDB" id="A0A1A0H831"/>
<evidence type="ECO:0000256" key="2">
    <source>
        <dbReference type="ARBA" id="ARBA00022692"/>
    </source>
</evidence>
<name>A0A1A0H831_9ASCO</name>
<reference evidence="7 8" key="1">
    <citation type="submission" date="2016-05" db="EMBL/GenBank/DDBJ databases">
        <title>Comparative genomics of biotechnologically important yeasts.</title>
        <authorList>
            <consortium name="DOE Joint Genome Institute"/>
            <person name="Riley R."/>
            <person name="Haridas S."/>
            <person name="Wolfe K.H."/>
            <person name="Lopes M.R."/>
            <person name="Hittinger C.T."/>
            <person name="Goker M."/>
            <person name="Salamov A."/>
            <person name="Wisecaver J."/>
            <person name="Long T.M."/>
            <person name="Aerts A.L."/>
            <person name="Barry K."/>
            <person name="Choi C."/>
            <person name="Clum A."/>
            <person name="Coughlan A.Y."/>
            <person name="Deshpande S."/>
            <person name="Douglass A.P."/>
            <person name="Hanson S.J."/>
            <person name="Klenk H.-P."/>
            <person name="LaButti K."/>
            <person name="Lapidus A."/>
            <person name="Lindquist E."/>
            <person name="Lipzen A."/>
            <person name="Meier-kolthoff J.P."/>
            <person name="Ohm R.A."/>
            <person name="Otillar R.P."/>
            <person name="Pangilinan J."/>
            <person name="Peng Y."/>
            <person name="Rokas A."/>
            <person name="Rosa C.A."/>
            <person name="Scheuner C."/>
            <person name="Sibirny A.A."/>
            <person name="Slot J.C."/>
            <person name="Stielow J.B."/>
            <person name="Sun H."/>
            <person name="Kurtzman C.P."/>
            <person name="Blackwell M."/>
            <person name="Grigoriev I.V."/>
            <person name="Jeffries T.W."/>
        </authorList>
    </citation>
    <scope>NUCLEOTIDE SEQUENCE [LARGE SCALE GENOMIC DNA]</scope>
    <source>
        <strain evidence="7 8">NRRL YB-4993</strain>
    </source>
</reference>
<accession>A0A1A0H831</accession>
<dbReference type="Proteomes" id="UP000092555">
    <property type="component" value="Unassembled WGS sequence"/>
</dbReference>
<evidence type="ECO:0000313" key="8">
    <source>
        <dbReference type="Proteomes" id="UP000092555"/>
    </source>
</evidence>
<feature type="transmembrane region" description="Helical" evidence="5">
    <location>
        <begin position="47"/>
        <end position="69"/>
    </location>
</feature>
<gene>
    <name evidence="7" type="ORF">METBIDRAFT_12303</name>
</gene>
<dbReference type="PANTHER" id="PTHR11132">
    <property type="entry name" value="SOLUTE CARRIER FAMILY 35"/>
    <property type="match status" value="1"/>
</dbReference>
<evidence type="ECO:0000256" key="5">
    <source>
        <dbReference type="SAM" id="Phobius"/>
    </source>
</evidence>
<dbReference type="STRING" id="869754.A0A1A0H831"/>
<feature type="transmembrane region" description="Helical" evidence="5">
    <location>
        <begin position="122"/>
        <end position="143"/>
    </location>
</feature>
<keyword evidence="2 5" id="KW-0812">Transmembrane</keyword>
<sequence length="367" mass="40593">MSMSSRQEAPGQNSRLAALYIAGWYLFSVSISVYNKWMFGSGLNFRFPLFVTAFHQTCLFILSVGVLYFRPGLRPGANKASQTFRQSLAMPLKMYAAQILPCALASAGDIGLSNVALKYISLSLYTMLKTSSLVFVLLFGLLLRLERFNWRLVVIVVVMCASVMMMTEQSGKPAETTDNGSQPLGVVLILAASAVSGLRWSFTQLLLKNNEYTKHPMQTILYISPSMTAALFVFGLIFEGWQAFTALPMWVEKGVCETTLLMVAPGILAFCMTLCEFQLLSVAQILTLSVAGIFKELLTIMLGSLIFGDTLSPLNCAGLVITFLDILWYNYFRYTEPDAPAKNGYAALQQDSESQARALESIELKQH</sequence>
<evidence type="ECO:0000256" key="4">
    <source>
        <dbReference type="ARBA" id="ARBA00023136"/>
    </source>
</evidence>
<dbReference type="Pfam" id="PF03151">
    <property type="entry name" value="TPT"/>
    <property type="match status" value="1"/>
</dbReference>
<feature type="domain" description="Sugar phosphate transporter" evidence="6">
    <location>
        <begin position="18"/>
        <end position="330"/>
    </location>
</feature>